<evidence type="ECO:0000313" key="2">
    <source>
        <dbReference type="EMBL" id="CCD46307.1"/>
    </source>
</evidence>
<feature type="region of interest" description="Disordered" evidence="1">
    <location>
        <begin position="1"/>
        <end position="21"/>
    </location>
</feature>
<dbReference type="EMBL" id="FQ790281">
    <property type="protein sequence ID" value="CCD46307.1"/>
    <property type="molecule type" value="Genomic_DNA"/>
</dbReference>
<organism evidence="2 3">
    <name type="scientific">Botryotinia fuckeliana (strain T4)</name>
    <name type="common">Noble rot fungus</name>
    <name type="synonym">Botrytis cinerea</name>
    <dbReference type="NCBI Taxonomy" id="999810"/>
    <lineage>
        <taxon>Eukaryota</taxon>
        <taxon>Fungi</taxon>
        <taxon>Dikarya</taxon>
        <taxon>Ascomycota</taxon>
        <taxon>Pezizomycotina</taxon>
        <taxon>Leotiomycetes</taxon>
        <taxon>Helotiales</taxon>
        <taxon>Sclerotiniaceae</taxon>
        <taxon>Botrytis</taxon>
    </lineage>
</organism>
<proteinExistence type="predicted"/>
<gene>
    <name evidence="2" type="ORF">BofuT4_uP118570.1</name>
</gene>
<dbReference type="AlphaFoldDB" id="G2Y0Z2"/>
<name>G2Y0Z2_BOTF4</name>
<evidence type="ECO:0000256" key="1">
    <source>
        <dbReference type="SAM" id="MobiDB-lite"/>
    </source>
</evidence>
<sequence length="37" mass="4013">MDVSTTNGSNPGSPSVNFDNTKTLWFLPETRIDGTRG</sequence>
<dbReference type="Proteomes" id="UP000008177">
    <property type="component" value="Unplaced contigs"/>
</dbReference>
<evidence type="ECO:0000313" key="3">
    <source>
        <dbReference type="Proteomes" id="UP000008177"/>
    </source>
</evidence>
<dbReference type="InParanoid" id="G2Y0Z2"/>
<reference evidence="3" key="1">
    <citation type="journal article" date="2011" name="PLoS Genet.">
        <title>Genomic analysis of the necrotrophic fungal pathogens Sclerotinia sclerotiorum and Botrytis cinerea.</title>
        <authorList>
            <person name="Amselem J."/>
            <person name="Cuomo C.A."/>
            <person name="van Kan J.A."/>
            <person name="Viaud M."/>
            <person name="Benito E.P."/>
            <person name="Couloux A."/>
            <person name="Coutinho P.M."/>
            <person name="de Vries R.P."/>
            <person name="Dyer P.S."/>
            <person name="Fillinger S."/>
            <person name="Fournier E."/>
            <person name="Gout L."/>
            <person name="Hahn M."/>
            <person name="Kohn L."/>
            <person name="Lapalu N."/>
            <person name="Plummer K.M."/>
            <person name="Pradier J.M."/>
            <person name="Quevillon E."/>
            <person name="Sharon A."/>
            <person name="Simon A."/>
            <person name="ten Have A."/>
            <person name="Tudzynski B."/>
            <person name="Tudzynski P."/>
            <person name="Wincker P."/>
            <person name="Andrew M."/>
            <person name="Anthouard V."/>
            <person name="Beever R.E."/>
            <person name="Beffa R."/>
            <person name="Benoit I."/>
            <person name="Bouzid O."/>
            <person name="Brault B."/>
            <person name="Chen Z."/>
            <person name="Choquer M."/>
            <person name="Collemare J."/>
            <person name="Cotton P."/>
            <person name="Danchin E.G."/>
            <person name="Da Silva C."/>
            <person name="Gautier A."/>
            <person name="Giraud C."/>
            <person name="Giraud T."/>
            <person name="Gonzalez C."/>
            <person name="Grossetete S."/>
            <person name="Guldener U."/>
            <person name="Henrissat B."/>
            <person name="Howlett B.J."/>
            <person name="Kodira C."/>
            <person name="Kretschmer M."/>
            <person name="Lappartient A."/>
            <person name="Leroch M."/>
            <person name="Levis C."/>
            <person name="Mauceli E."/>
            <person name="Neuveglise C."/>
            <person name="Oeser B."/>
            <person name="Pearson M."/>
            <person name="Poulain J."/>
            <person name="Poussereau N."/>
            <person name="Quesneville H."/>
            <person name="Rascle C."/>
            <person name="Schumacher J."/>
            <person name="Segurens B."/>
            <person name="Sexton A."/>
            <person name="Silva E."/>
            <person name="Sirven C."/>
            <person name="Soanes D.M."/>
            <person name="Talbot N.J."/>
            <person name="Templeton M."/>
            <person name="Yandava C."/>
            <person name="Yarden O."/>
            <person name="Zeng Q."/>
            <person name="Rollins J.A."/>
            <person name="Lebrun M.H."/>
            <person name="Dickman M."/>
        </authorList>
    </citation>
    <scope>NUCLEOTIDE SEQUENCE [LARGE SCALE GENOMIC DNA]</scope>
    <source>
        <strain evidence="3">T4</strain>
    </source>
</reference>
<protein>
    <submittedName>
        <fullName evidence="2">Uncharacterized protein</fullName>
    </submittedName>
</protein>
<accession>G2Y0Z2</accession>
<dbReference type="HOGENOM" id="CLU_3350960_0_0_1"/>